<dbReference type="EMBL" id="LOJF01000011">
    <property type="protein sequence ID" value="KUH57917.1"/>
    <property type="molecule type" value="Genomic_DNA"/>
</dbReference>
<proteinExistence type="predicted"/>
<comment type="caution">
    <text evidence="1">The sequence shown here is derived from an EMBL/GenBank/DDBJ whole genome shotgun (WGS) entry which is preliminary data.</text>
</comment>
<dbReference type="Proteomes" id="UP000054078">
    <property type="component" value="Unassembled WGS sequence"/>
</dbReference>
<gene>
    <name evidence="1" type="ORF">AUL39_09555</name>
</gene>
<dbReference type="AlphaFoldDB" id="A0A100YUX7"/>
<keyword evidence="2" id="KW-1185">Reference proteome</keyword>
<evidence type="ECO:0000313" key="1">
    <source>
        <dbReference type="EMBL" id="KUH57917.1"/>
    </source>
</evidence>
<reference evidence="1 2" key="1">
    <citation type="submission" date="2015-12" db="EMBL/GenBank/DDBJ databases">
        <title>Draft Genome Sequence of Olsenella scatoligenes SK9K4T; a Producer of 3-Methylindole- (skatole) and 4-Methylphenol- (p-cresol) Isolated from Pig Feces.</title>
        <authorList>
            <person name="Li X."/>
            <person name="Borg B."/>
            <person name="Canibe N."/>
        </authorList>
    </citation>
    <scope>NUCLEOTIDE SEQUENCE [LARGE SCALE GENOMIC DNA]</scope>
    <source>
        <strain evidence="1 2">SK9K4</strain>
    </source>
</reference>
<dbReference type="STRING" id="1299998.AUL39_09555"/>
<accession>A0A100YUX7</accession>
<protein>
    <submittedName>
        <fullName evidence="1">Uncharacterized protein</fullName>
    </submittedName>
</protein>
<name>A0A100YUX7_TRASO</name>
<sequence>MGLCLGYESALRYWLTKSGDECLPDCSSDSTLAHATANRSDIISGPLPFDYSEDRPLHLLVSGNGGRRGTPGVKEHQLSPMLPRGSFRMLAGAVRVASPELTYLLMAQCRDIQELAVIGCYLCGGFSISAEGSGYTGARDPITTPEEIVAFLDLMPGVRGIKRARRALQYVVPNTASPIETLLALTSSLPPMLGGRTMPQVAANQRILVPERLQKLISADELYGDLYFESVKGDIEYDSYDFHTGRYRLDHTSTRRNVIEAAGIKVVSATWGQIKEFGLYQDFWWLVENNFGIRHKTYNEKQLLAQETLYCMLTNPEFRLF</sequence>
<evidence type="ECO:0000313" key="2">
    <source>
        <dbReference type="Proteomes" id="UP000054078"/>
    </source>
</evidence>
<organism evidence="1 2">
    <name type="scientific">Tractidigestivibacter scatoligenes</name>
    <name type="common">Olsenella scatoligenes</name>
    <dbReference type="NCBI Taxonomy" id="1299998"/>
    <lineage>
        <taxon>Bacteria</taxon>
        <taxon>Bacillati</taxon>
        <taxon>Actinomycetota</taxon>
        <taxon>Coriobacteriia</taxon>
        <taxon>Coriobacteriales</taxon>
        <taxon>Atopobiaceae</taxon>
        <taxon>Tractidigestivibacter</taxon>
    </lineage>
</organism>